<comment type="caution">
    <text evidence="1">The sequence shown here is derived from an EMBL/GenBank/DDBJ whole genome shotgun (WGS) entry which is preliminary data.</text>
</comment>
<organism evidence="1">
    <name type="scientific">Fervidicoccus fontis</name>
    <dbReference type="NCBI Taxonomy" id="683846"/>
    <lineage>
        <taxon>Archaea</taxon>
        <taxon>Thermoproteota</taxon>
        <taxon>Thermoprotei</taxon>
        <taxon>Fervidicoccales</taxon>
        <taxon>Fervidicoccaceae</taxon>
        <taxon>Fervidicoccus</taxon>
    </lineage>
</organism>
<protein>
    <submittedName>
        <fullName evidence="1">Uncharacterized protein</fullName>
    </submittedName>
</protein>
<gene>
    <name evidence="1" type="ORF">ENO04_03440</name>
</gene>
<accession>A0A7C1E992</accession>
<sequence>MLTEKVPLSYEVTDKGELILTNISNQKIMIWSIEVWFSAHVTSLITESSYLKKRIRDVIVVKKELAPSENFQIDIGVSKRDIIEIKIHYSIFGKFEILHIIP</sequence>
<proteinExistence type="predicted"/>
<evidence type="ECO:0000313" key="1">
    <source>
        <dbReference type="EMBL" id="HDS10658.1"/>
    </source>
</evidence>
<reference evidence="1" key="1">
    <citation type="journal article" date="2020" name="mSystems">
        <title>Genome- and Community-Level Interaction Insights into Carbon Utilization and Element Cycling Functions of Hydrothermarchaeota in Hydrothermal Sediment.</title>
        <authorList>
            <person name="Zhou Z."/>
            <person name="Liu Y."/>
            <person name="Xu W."/>
            <person name="Pan J."/>
            <person name="Luo Z.H."/>
            <person name="Li M."/>
        </authorList>
    </citation>
    <scope>NUCLEOTIDE SEQUENCE [LARGE SCALE GENOMIC DNA]</scope>
    <source>
        <strain evidence="1">SpSt-123</strain>
    </source>
</reference>
<dbReference type="AlphaFoldDB" id="A0A7C1E992"/>
<dbReference type="EMBL" id="DSDY01000108">
    <property type="protein sequence ID" value="HDS10658.1"/>
    <property type="molecule type" value="Genomic_DNA"/>
</dbReference>
<name>A0A7C1E992_9CREN</name>